<reference evidence="2 3" key="1">
    <citation type="submission" date="2011-11" db="EMBL/GenBank/DDBJ databases">
        <title>The Noncontiguous Finished genome of Desulfosporosinus youngiae DSM 17734.</title>
        <authorList>
            <consortium name="US DOE Joint Genome Institute (JGI-PGF)"/>
            <person name="Lucas S."/>
            <person name="Han J."/>
            <person name="Lapidus A."/>
            <person name="Cheng J.-F."/>
            <person name="Goodwin L."/>
            <person name="Pitluck S."/>
            <person name="Peters L."/>
            <person name="Ovchinnikova G."/>
            <person name="Lu M."/>
            <person name="Land M.L."/>
            <person name="Hauser L."/>
            <person name="Pester M."/>
            <person name="Spring S."/>
            <person name="Ollivier B."/>
            <person name="Rattei T."/>
            <person name="Klenk H.-P."/>
            <person name="Wagner M."/>
            <person name="Loy A."/>
            <person name="Woyke T.J."/>
        </authorList>
    </citation>
    <scope>NUCLEOTIDE SEQUENCE [LARGE SCALE GENOMIC DNA]</scope>
    <source>
        <strain evidence="2 3">DSM 17734</strain>
    </source>
</reference>
<keyword evidence="3" id="KW-1185">Reference proteome</keyword>
<dbReference type="Proteomes" id="UP000005104">
    <property type="component" value="Chromosome"/>
</dbReference>
<dbReference type="eggNOG" id="ENOG50333UB">
    <property type="taxonomic scope" value="Bacteria"/>
</dbReference>
<dbReference type="Pfam" id="PF19502">
    <property type="entry name" value="DUF6036"/>
    <property type="match status" value="1"/>
</dbReference>
<accession>H5XZE9</accession>
<evidence type="ECO:0000313" key="3">
    <source>
        <dbReference type="Proteomes" id="UP000005104"/>
    </source>
</evidence>
<organism evidence="2 3">
    <name type="scientific">Desulfosporosinus youngiae DSM 17734</name>
    <dbReference type="NCBI Taxonomy" id="768710"/>
    <lineage>
        <taxon>Bacteria</taxon>
        <taxon>Bacillati</taxon>
        <taxon>Bacillota</taxon>
        <taxon>Clostridia</taxon>
        <taxon>Eubacteriales</taxon>
        <taxon>Desulfitobacteriaceae</taxon>
        <taxon>Desulfosporosinus</taxon>
    </lineage>
</organism>
<dbReference type="STRING" id="768710.DesyoDRAFT_4914"/>
<dbReference type="EMBL" id="CM001441">
    <property type="protein sequence ID" value="EHQ91855.1"/>
    <property type="molecule type" value="Genomic_DNA"/>
</dbReference>
<evidence type="ECO:0000313" key="2">
    <source>
        <dbReference type="EMBL" id="EHQ91855.1"/>
    </source>
</evidence>
<sequence length="195" mass="22704">MRVCVLSMFLSLEIKEKRLLCMSWKRTLDRAAIIEKLFIVDALLLEVLSIGERVELIVFGSSAFSLKGFITRHTADIDTYTIKNNRVRMILENYDFNDRGSNIVNLCEDFEDRLERLNIDLSSLDVYVLGNYDLIISKIGTNRPQDIEDIKESGLINVIDFDYLEILLATKLSTPVNEERIWNDFRYIKSLRVEK</sequence>
<gene>
    <name evidence="2" type="ORF">DesyoDRAFT_4914</name>
</gene>
<dbReference type="HOGENOM" id="CLU_1394398_0_0_9"/>
<protein>
    <recommendedName>
        <fullName evidence="1">DUF6036 domain-containing protein</fullName>
    </recommendedName>
</protein>
<evidence type="ECO:0000259" key="1">
    <source>
        <dbReference type="Pfam" id="PF19502"/>
    </source>
</evidence>
<proteinExistence type="predicted"/>
<feature type="domain" description="DUF6036" evidence="1">
    <location>
        <begin position="35"/>
        <end position="186"/>
    </location>
</feature>
<dbReference type="InterPro" id="IPR045792">
    <property type="entry name" value="DUF6036"/>
</dbReference>
<dbReference type="AlphaFoldDB" id="H5XZE9"/>
<name>H5XZE9_9FIRM</name>